<gene>
    <name evidence="2" type="ORF">JF887_01635</name>
</gene>
<dbReference type="Pfam" id="PF13280">
    <property type="entry name" value="WYL"/>
    <property type="match status" value="1"/>
</dbReference>
<feature type="domain" description="WYL" evidence="1">
    <location>
        <begin position="5"/>
        <end position="56"/>
    </location>
</feature>
<accession>A0A934KJY5</accession>
<evidence type="ECO:0000313" key="2">
    <source>
        <dbReference type="EMBL" id="MBJ7608118.1"/>
    </source>
</evidence>
<dbReference type="InterPro" id="IPR026881">
    <property type="entry name" value="WYL_dom"/>
</dbReference>
<comment type="caution">
    <text evidence="2">The sequence shown here is derived from an EMBL/GenBank/DDBJ whole genome shotgun (WGS) entry which is preliminary data.</text>
</comment>
<organism evidence="2 3">
    <name type="scientific">Candidatus Amunia macphersoniae</name>
    <dbReference type="NCBI Taxonomy" id="3127014"/>
    <lineage>
        <taxon>Bacteria</taxon>
        <taxon>Bacillati</taxon>
        <taxon>Candidatus Dormiibacterota</taxon>
        <taxon>Candidatus Dormibacteria</taxon>
        <taxon>Candidatus Aeolococcales</taxon>
        <taxon>Candidatus Aeolococcaceae</taxon>
        <taxon>Candidatus Amunia</taxon>
    </lineage>
</organism>
<name>A0A934KJY5_9BACT</name>
<evidence type="ECO:0000259" key="1">
    <source>
        <dbReference type="Pfam" id="PF13280"/>
    </source>
</evidence>
<evidence type="ECO:0000313" key="3">
    <source>
        <dbReference type="Proteomes" id="UP000614410"/>
    </source>
</evidence>
<dbReference type="PROSITE" id="PS52050">
    <property type="entry name" value="WYL"/>
    <property type="match status" value="1"/>
</dbReference>
<protein>
    <submittedName>
        <fullName evidence="2">WYL domain-containing protein</fullName>
    </submittedName>
</protein>
<reference evidence="2 3" key="1">
    <citation type="submission" date="2020-10" db="EMBL/GenBank/DDBJ databases">
        <title>Ca. Dormibacterota MAGs.</title>
        <authorList>
            <person name="Montgomery K."/>
        </authorList>
    </citation>
    <scope>NUCLEOTIDE SEQUENCE [LARGE SCALE GENOMIC DNA]</scope>
    <source>
        <strain evidence="2">Mitchell_Peninsula_5</strain>
    </source>
</reference>
<dbReference type="AlphaFoldDB" id="A0A934KJY5"/>
<proteinExistence type="predicted"/>
<dbReference type="Proteomes" id="UP000614410">
    <property type="component" value="Unassembled WGS sequence"/>
</dbReference>
<sequence length="93" mass="10851">MPTSEVVKLIEEAIRDRQVLRVTYRRKDGLEAEHVVEPLAIRFNQARHRVLWCWSRGGDYLEEFLWDGILDVVATGETFGPRPWVEPQLTSTD</sequence>
<dbReference type="EMBL" id="JAEKNN010000008">
    <property type="protein sequence ID" value="MBJ7608118.1"/>
    <property type="molecule type" value="Genomic_DNA"/>
</dbReference>